<protein>
    <submittedName>
        <fullName evidence="1">Uncharacterized protein</fullName>
    </submittedName>
</protein>
<dbReference type="AlphaFoldDB" id="X1NJU1"/>
<gene>
    <name evidence="1" type="ORF">S06H3_48728</name>
</gene>
<organism evidence="1">
    <name type="scientific">marine sediment metagenome</name>
    <dbReference type="NCBI Taxonomy" id="412755"/>
    <lineage>
        <taxon>unclassified sequences</taxon>
        <taxon>metagenomes</taxon>
        <taxon>ecological metagenomes</taxon>
    </lineage>
</organism>
<sequence length="69" mass="7327">KMAYIAGYMVGKGWISREELADFNLCLGDNLATHIRSILRGADSRGTAFASAFTCVGVEGSRAALASEE</sequence>
<proteinExistence type="predicted"/>
<evidence type="ECO:0000313" key="1">
    <source>
        <dbReference type="EMBL" id="GAI44302.1"/>
    </source>
</evidence>
<comment type="caution">
    <text evidence="1">The sequence shown here is derived from an EMBL/GenBank/DDBJ whole genome shotgun (WGS) entry which is preliminary data.</text>
</comment>
<name>X1NJU1_9ZZZZ</name>
<dbReference type="EMBL" id="BARV01030706">
    <property type="protein sequence ID" value="GAI44302.1"/>
    <property type="molecule type" value="Genomic_DNA"/>
</dbReference>
<feature type="non-terminal residue" evidence="1">
    <location>
        <position position="1"/>
    </location>
</feature>
<accession>X1NJU1</accession>
<reference evidence="1" key="1">
    <citation type="journal article" date="2014" name="Front. Microbiol.">
        <title>High frequency of phylogenetically diverse reductive dehalogenase-homologous genes in deep subseafloor sedimentary metagenomes.</title>
        <authorList>
            <person name="Kawai M."/>
            <person name="Futagami T."/>
            <person name="Toyoda A."/>
            <person name="Takaki Y."/>
            <person name="Nishi S."/>
            <person name="Hori S."/>
            <person name="Arai W."/>
            <person name="Tsubouchi T."/>
            <person name="Morono Y."/>
            <person name="Uchiyama I."/>
            <person name="Ito T."/>
            <person name="Fujiyama A."/>
            <person name="Inagaki F."/>
            <person name="Takami H."/>
        </authorList>
    </citation>
    <scope>NUCLEOTIDE SEQUENCE</scope>
    <source>
        <strain evidence="1">Expedition CK06-06</strain>
    </source>
</reference>